<comment type="caution">
    <text evidence="2">The sequence shown here is derived from an EMBL/GenBank/DDBJ whole genome shotgun (WGS) entry which is preliminary data.</text>
</comment>
<feature type="compositionally biased region" description="Polar residues" evidence="1">
    <location>
        <begin position="354"/>
        <end position="368"/>
    </location>
</feature>
<feature type="compositionally biased region" description="Polar residues" evidence="1">
    <location>
        <begin position="323"/>
        <end position="333"/>
    </location>
</feature>
<keyword evidence="3" id="KW-1185">Reference proteome</keyword>
<organism evidence="2 3">
    <name type="scientific">Riccia sorocarpa</name>
    <dbReference type="NCBI Taxonomy" id="122646"/>
    <lineage>
        <taxon>Eukaryota</taxon>
        <taxon>Viridiplantae</taxon>
        <taxon>Streptophyta</taxon>
        <taxon>Embryophyta</taxon>
        <taxon>Marchantiophyta</taxon>
        <taxon>Marchantiopsida</taxon>
        <taxon>Marchantiidae</taxon>
        <taxon>Marchantiales</taxon>
        <taxon>Ricciaceae</taxon>
        <taxon>Riccia</taxon>
    </lineage>
</organism>
<feature type="compositionally biased region" description="Basic residues" evidence="1">
    <location>
        <begin position="280"/>
        <end position="293"/>
    </location>
</feature>
<feature type="region of interest" description="Disordered" evidence="1">
    <location>
        <begin position="558"/>
        <end position="620"/>
    </location>
</feature>
<feature type="compositionally biased region" description="Polar residues" evidence="1">
    <location>
        <begin position="307"/>
        <end position="316"/>
    </location>
</feature>
<evidence type="ECO:0000256" key="1">
    <source>
        <dbReference type="SAM" id="MobiDB-lite"/>
    </source>
</evidence>
<gene>
    <name evidence="2" type="ORF">R1sor_011616</name>
</gene>
<feature type="region of interest" description="Disordered" evidence="1">
    <location>
        <begin position="347"/>
        <end position="389"/>
    </location>
</feature>
<accession>A0ABD3I516</accession>
<reference evidence="2 3" key="1">
    <citation type="submission" date="2024-09" db="EMBL/GenBank/DDBJ databases">
        <title>Chromosome-scale assembly of Riccia sorocarpa.</title>
        <authorList>
            <person name="Paukszto L."/>
        </authorList>
    </citation>
    <scope>NUCLEOTIDE SEQUENCE [LARGE SCALE GENOMIC DNA]</scope>
    <source>
        <strain evidence="2">LP-2024</strain>
        <tissue evidence="2">Aerial parts of the thallus</tissue>
    </source>
</reference>
<name>A0ABD3I516_9MARC</name>
<dbReference type="AlphaFoldDB" id="A0ABD3I516"/>
<feature type="region of interest" description="Disordered" evidence="1">
    <location>
        <begin position="240"/>
        <end position="333"/>
    </location>
</feature>
<feature type="compositionally biased region" description="Basic and acidic residues" evidence="1">
    <location>
        <begin position="240"/>
        <end position="251"/>
    </location>
</feature>
<dbReference type="Proteomes" id="UP001633002">
    <property type="component" value="Unassembled WGS sequence"/>
</dbReference>
<proteinExistence type="predicted"/>
<protein>
    <submittedName>
        <fullName evidence="2">Uncharacterized protein</fullName>
    </submittedName>
</protein>
<dbReference type="EMBL" id="JBJQOH010000002">
    <property type="protein sequence ID" value="KAL3697540.1"/>
    <property type="molecule type" value="Genomic_DNA"/>
</dbReference>
<evidence type="ECO:0000313" key="2">
    <source>
        <dbReference type="EMBL" id="KAL3697540.1"/>
    </source>
</evidence>
<sequence>MGSKGAASKQTEDSAQSGGIVVAGENEVEGQKTFGCYSREIEKFEWEDEERANYWLKQFGAFPAMKLTYMHPAFIADLVNAYNPISDRITLSKYHYVLSDDMISDVFQIPNEGIAVSKYLVIPHEWIEFCYPEYAIPEKGRKEYFTAVCCEDLEWRAKINWVLRYVLGRAEGREISKGVLAAMIQAEEEGQTVNWAVVITERLRGELKRLKGIRKGDFLRTEAGPQLTMVVEYILTERDKGPSTKPAKDVAKLPTVSDITPSTRTRASKRKEIGSTTVVPKKKERKTYTRRKLVTTANSDSERSDSRGTATTSNPTPRRAITPESNPVITTPNPYLVIKNRQDTIAPGDGASISAGSGQVTTASTIQTTPPPAMDLSTSSSPAQKEKEPIVELQERSLKAATRAEQIRDLESILRDTVTPDIQAAADEATAAAQDFVLHHQLRNQARTTTISSTSTKVIPTESTTLTIAVVKNPLFGGDTSVSAAVQLAEGLTHVVTSGSEAPELLTVHSVSEPIDQTSKTREEFIQPALVDSTSPPEAVAVATGVDQETRVTIIELEDQSSPEKDPVVKQQSPDGQTEGKVIEDHQQVSASDPVRKSPVRVMPEPLPVGAESGETYRKE</sequence>
<feature type="region of interest" description="Disordered" evidence="1">
    <location>
        <begin position="1"/>
        <end position="20"/>
    </location>
</feature>
<evidence type="ECO:0000313" key="3">
    <source>
        <dbReference type="Proteomes" id="UP001633002"/>
    </source>
</evidence>